<reference evidence="2" key="1">
    <citation type="journal article" date="2021" name="Evol. Appl.">
        <title>The genome of the Pyrenean desman and the effects of bottlenecks and inbreeding on the genomic landscape of an endangered species.</title>
        <authorList>
            <person name="Escoda L."/>
            <person name="Castresana J."/>
        </authorList>
    </citation>
    <scope>NUCLEOTIDE SEQUENCE</scope>
    <source>
        <strain evidence="2">IBE-C5619</strain>
    </source>
</reference>
<dbReference type="AlphaFoldDB" id="A0A8J6DU78"/>
<feature type="region of interest" description="Disordered" evidence="1">
    <location>
        <begin position="85"/>
        <end position="104"/>
    </location>
</feature>
<feature type="non-terminal residue" evidence="2">
    <location>
        <position position="126"/>
    </location>
</feature>
<evidence type="ECO:0000313" key="2">
    <source>
        <dbReference type="EMBL" id="KAG8518483.1"/>
    </source>
</evidence>
<sequence length="126" mass="13258">MTTSWLLERQEKKRGVVEGSGTGRPRGTAGSGGEQVVESCPDSCHCSSGRLGCYAAGADRAPTTSLLHKGNDWPRQWLALDQTSADTPLSELEDSGEGRGSGAHMISTARVAAEKPVRIAFSLDNA</sequence>
<accession>A0A8J6DU78</accession>
<feature type="region of interest" description="Disordered" evidence="1">
    <location>
        <begin position="1"/>
        <end position="36"/>
    </location>
</feature>
<proteinExistence type="predicted"/>
<evidence type="ECO:0000256" key="1">
    <source>
        <dbReference type="SAM" id="MobiDB-lite"/>
    </source>
</evidence>
<protein>
    <submittedName>
        <fullName evidence="2">Uncharacterized protein</fullName>
    </submittedName>
</protein>
<dbReference type="Proteomes" id="UP000700334">
    <property type="component" value="Unassembled WGS sequence"/>
</dbReference>
<dbReference type="EMBL" id="JAGFMF010011629">
    <property type="protein sequence ID" value="KAG8518483.1"/>
    <property type="molecule type" value="Genomic_DNA"/>
</dbReference>
<name>A0A8J6DU78_GALPY</name>
<organism evidence="2 3">
    <name type="scientific">Galemys pyrenaicus</name>
    <name type="common">Iberian desman</name>
    <name type="synonym">Pyrenean desman</name>
    <dbReference type="NCBI Taxonomy" id="202257"/>
    <lineage>
        <taxon>Eukaryota</taxon>
        <taxon>Metazoa</taxon>
        <taxon>Chordata</taxon>
        <taxon>Craniata</taxon>
        <taxon>Vertebrata</taxon>
        <taxon>Euteleostomi</taxon>
        <taxon>Mammalia</taxon>
        <taxon>Eutheria</taxon>
        <taxon>Laurasiatheria</taxon>
        <taxon>Eulipotyphla</taxon>
        <taxon>Talpidae</taxon>
        <taxon>Galemys</taxon>
    </lineage>
</organism>
<feature type="compositionally biased region" description="Gly residues" evidence="1">
    <location>
        <begin position="18"/>
        <end position="33"/>
    </location>
</feature>
<evidence type="ECO:0000313" key="3">
    <source>
        <dbReference type="Proteomes" id="UP000700334"/>
    </source>
</evidence>
<dbReference type="OrthoDB" id="8866809at2759"/>
<keyword evidence="3" id="KW-1185">Reference proteome</keyword>
<comment type="caution">
    <text evidence="2">The sequence shown here is derived from an EMBL/GenBank/DDBJ whole genome shotgun (WGS) entry which is preliminary data.</text>
</comment>
<gene>
    <name evidence="2" type="ORF">J0S82_004413</name>
</gene>